<feature type="region of interest" description="Disordered" evidence="1">
    <location>
        <begin position="422"/>
        <end position="531"/>
    </location>
</feature>
<evidence type="ECO:0000313" key="3">
    <source>
        <dbReference type="EMBL" id="GIJ65043.1"/>
    </source>
</evidence>
<comment type="caution">
    <text evidence="3">The sequence shown here is derived from an EMBL/GenBank/DDBJ whole genome shotgun (WGS) entry which is preliminary data.</text>
</comment>
<evidence type="ECO:0000313" key="4">
    <source>
        <dbReference type="Proteomes" id="UP000612585"/>
    </source>
</evidence>
<feature type="compositionally biased region" description="Polar residues" evidence="1">
    <location>
        <begin position="430"/>
        <end position="441"/>
    </location>
</feature>
<feature type="transmembrane region" description="Helical" evidence="2">
    <location>
        <begin position="156"/>
        <end position="175"/>
    </location>
</feature>
<feature type="region of interest" description="Disordered" evidence="1">
    <location>
        <begin position="316"/>
        <end position="408"/>
    </location>
</feature>
<sequence length="568" mass="60146">MTTLLNQPPTASGGYGHLAWRAGGGARMDGMGPDPVDVQAVPATRPPPSRPAAAEALDRDLETAVRHTGQLRRGFYFVVLLVALTGQVTGADQTLHIPLLFALPAVAALELGGVVVLANADVRRRLGERALGSRLLSAAITAGAVAFNWLAHPNRLLGGFFAGMSLLGYLVWATHAENSRRDRLRARGALPPTTPAYEIIGHWLRHPWLTRRAKALAKADPNLGLYTSLAAAQEQVRAEHRRAAISAVLHRKIRAAVDPVTADIAVHVYDLDQIADRLADHADYESLTVLIATDLTPARLTAAPTAVRPRRRWLRQRRDVVSSRTDASAVEPAASPMPTAARGTNGACTGDRSPTLPSPTPPSPVETSTKTRPRQVMAFPEETSVVDPAASHGPRGHDSADAPMSDELTRGVEPVSAAATGTAQLHADTDTATSQDGTSLARSPISAAATTLTPTAEHAAAEPDPQPSDPSTAIPPPPGTGASSRPPTEPASAAGTSQEPSRGERPAGSQDGDLDTAEPNDEPVPQTAAAAVAYWYQRRPDLHPREIGKRIGRSERTVRRYWPPTTDP</sequence>
<feature type="compositionally biased region" description="Acidic residues" evidence="1">
    <location>
        <begin position="512"/>
        <end position="521"/>
    </location>
</feature>
<feature type="compositionally biased region" description="Pro residues" evidence="1">
    <location>
        <begin position="464"/>
        <end position="479"/>
    </location>
</feature>
<reference evidence="3" key="1">
    <citation type="submission" date="2021-01" db="EMBL/GenBank/DDBJ databases">
        <title>Whole genome shotgun sequence of Virgisporangium aurantiacum NBRC 16421.</title>
        <authorList>
            <person name="Komaki H."/>
            <person name="Tamura T."/>
        </authorList>
    </citation>
    <scope>NUCLEOTIDE SEQUENCE</scope>
    <source>
        <strain evidence="3">NBRC 16421</strain>
    </source>
</reference>
<dbReference type="RefSeq" id="WP_204015222.1">
    <property type="nucleotide sequence ID" value="NZ_BOPG01000154.1"/>
</dbReference>
<keyword evidence="2" id="KW-0812">Transmembrane</keyword>
<feature type="transmembrane region" description="Helical" evidence="2">
    <location>
        <begin position="97"/>
        <end position="119"/>
    </location>
</feature>
<dbReference type="Proteomes" id="UP000612585">
    <property type="component" value="Unassembled WGS sequence"/>
</dbReference>
<dbReference type="EMBL" id="BOPG01000154">
    <property type="protein sequence ID" value="GIJ65043.1"/>
    <property type="molecule type" value="Genomic_DNA"/>
</dbReference>
<evidence type="ECO:0000256" key="1">
    <source>
        <dbReference type="SAM" id="MobiDB-lite"/>
    </source>
</evidence>
<proteinExistence type="predicted"/>
<accession>A0A8J3ZLL9</accession>
<evidence type="ECO:0000256" key="2">
    <source>
        <dbReference type="SAM" id="Phobius"/>
    </source>
</evidence>
<feature type="transmembrane region" description="Helical" evidence="2">
    <location>
        <begin position="74"/>
        <end position="91"/>
    </location>
</feature>
<keyword evidence="2" id="KW-0472">Membrane</keyword>
<name>A0A8J3ZLL9_9ACTN</name>
<organism evidence="3 4">
    <name type="scientific">Virgisporangium aurantiacum</name>
    <dbReference type="NCBI Taxonomy" id="175570"/>
    <lineage>
        <taxon>Bacteria</taxon>
        <taxon>Bacillati</taxon>
        <taxon>Actinomycetota</taxon>
        <taxon>Actinomycetes</taxon>
        <taxon>Micromonosporales</taxon>
        <taxon>Micromonosporaceae</taxon>
        <taxon>Virgisporangium</taxon>
    </lineage>
</organism>
<dbReference type="AlphaFoldDB" id="A0A8J3ZLL9"/>
<feature type="compositionally biased region" description="Basic and acidic residues" evidence="1">
    <location>
        <begin position="546"/>
        <end position="558"/>
    </location>
</feature>
<protein>
    <recommendedName>
        <fullName evidence="5">DUF2637 domain-containing protein</fullName>
    </recommendedName>
</protein>
<keyword evidence="4" id="KW-1185">Reference proteome</keyword>
<evidence type="ECO:0008006" key="5">
    <source>
        <dbReference type="Google" id="ProtNLM"/>
    </source>
</evidence>
<feature type="transmembrane region" description="Helical" evidence="2">
    <location>
        <begin position="131"/>
        <end position="150"/>
    </location>
</feature>
<feature type="region of interest" description="Disordered" evidence="1">
    <location>
        <begin position="546"/>
        <end position="568"/>
    </location>
</feature>
<keyword evidence="2" id="KW-1133">Transmembrane helix</keyword>
<gene>
    <name evidence="3" type="ORF">Vau01_125590</name>
</gene>